<sequence length="183" mass="20305">MTDVGYARVSTVDQDPELQVSALRAAGVEKVFTEHASGAKVDRPELAAVLDYLRPGDTLKVWKLDRLGRSLPHLIQIITDLDARDIEFVSLTEGFDTRTAMGRLIFQIMGGLAEFERELIRERTIAGLAVARANGRFGGRRRVLNGAQVRQVLRMRDEKIPVAEIARVFGCGRATVYRVLDAA</sequence>
<dbReference type="InterPro" id="IPR009057">
    <property type="entry name" value="Homeodomain-like_sf"/>
</dbReference>
<dbReference type="SUPFAM" id="SSF53041">
    <property type="entry name" value="Resolvase-like"/>
    <property type="match status" value="1"/>
</dbReference>
<keyword evidence="4" id="KW-0233">DNA recombination</keyword>
<dbReference type="Gene3D" id="1.10.10.60">
    <property type="entry name" value="Homeodomain-like"/>
    <property type="match status" value="1"/>
</dbReference>
<dbReference type="PANTHER" id="PTHR30461">
    <property type="entry name" value="DNA-INVERTASE FROM LAMBDOID PROPHAGE"/>
    <property type="match status" value="1"/>
</dbReference>
<dbReference type="EMBL" id="BAAANY010000031">
    <property type="protein sequence ID" value="GAA1706664.1"/>
    <property type="molecule type" value="Genomic_DNA"/>
</dbReference>
<dbReference type="SUPFAM" id="SSF46689">
    <property type="entry name" value="Homeodomain-like"/>
    <property type="match status" value="1"/>
</dbReference>
<name>A0ABN2IK80_9ACTN</name>
<evidence type="ECO:0000256" key="2">
    <source>
        <dbReference type="ARBA" id="ARBA00022908"/>
    </source>
</evidence>
<keyword evidence="2" id="KW-0229">DNA integration</keyword>
<evidence type="ECO:0000313" key="7">
    <source>
        <dbReference type="EMBL" id="GAA1706664.1"/>
    </source>
</evidence>
<dbReference type="InterPro" id="IPR050639">
    <property type="entry name" value="SSR_resolvase"/>
</dbReference>
<comment type="similarity">
    <text evidence="1">Belongs to the site-specific recombinase resolvase family.</text>
</comment>
<dbReference type="Gene3D" id="3.40.50.1390">
    <property type="entry name" value="Resolvase, N-terminal catalytic domain"/>
    <property type="match status" value="1"/>
</dbReference>
<organism evidence="7 8">
    <name type="scientific">Fodinicola feengrottensis</name>
    <dbReference type="NCBI Taxonomy" id="435914"/>
    <lineage>
        <taxon>Bacteria</taxon>
        <taxon>Bacillati</taxon>
        <taxon>Actinomycetota</taxon>
        <taxon>Actinomycetes</taxon>
        <taxon>Mycobacteriales</taxon>
        <taxon>Fodinicola</taxon>
    </lineage>
</organism>
<evidence type="ECO:0000259" key="6">
    <source>
        <dbReference type="PROSITE" id="PS51736"/>
    </source>
</evidence>
<evidence type="ECO:0000256" key="5">
    <source>
        <dbReference type="PROSITE-ProRule" id="PRU10137"/>
    </source>
</evidence>
<protein>
    <submittedName>
        <fullName evidence="7">Recombinase family protein</fullName>
    </submittedName>
</protein>
<keyword evidence="3" id="KW-0238">DNA-binding</keyword>
<dbReference type="Proteomes" id="UP001500618">
    <property type="component" value="Unassembled WGS sequence"/>
</dbReference>
<feature type="active site" description="O-(5'-phospho-DNA)-serine intermediate" evidence="5">
    <location>
        <position position="10"/>
    </location>
</feature>
<dbReference type="CDD" id="cd03768">
    <property type="entry name" value="SR_ResInv"/>
    <property type="match status" value="1"/>
</dbReference>
<gene>
    <name evidence="7" type="ORF">GCM10009765_65150</name>
</gene>
<accession>A0ABN2IK80</accession>
<dbReference type="InterPro" id="IPR006119">
    <property type="entry name" value="Resolv_N"/>
</dbReference>
<comment type="caution">
    <text evidence="7">The sequence shown here is derived from an EMBL/GenBank/DDBJ whole genome shotgun (WGS) entry which is preliminary data.</text>
</comment>
<keyword evidence="8" id="KW-1185">Reference proteome</keyword>
<feature type="domain" description="Resolvase/invertase-type recombinase catalytic" evidence="6">
    <location>
        <begin position="2"/>
        <end position="135"/>
    </location>
</feature>
<dbReference type="PROSITE" id="PS51736">
    <property type="entry name" value="RECOMBINASES_3"/>
    <property type="match status" value="1"/>
</dbReference>
<dbReference type="RefSeq" id="WP_344314067.1">
    <property type="nucleotide sequence ID" value="NZ_BAAANY010000031.1"/>
</dbReference>
<evidence type="ECO:0000256" key="1">
    <source>
        <dbReference type="ARBA" id="ARBA00009913"/>
    </source>
</evidence>
<dbReference type="PANTHER" id="PTHR30461:SF2">
    <property type="entry name" value="SERINE RECOMBINASE PINE-RELATED"/>
    <property type="match status" value="1"/>
</dbReference>
<evidence type="ECO:0000256" key="3">
    <source>
        <dbReference type="ARBA" id="ARBA00023125"/>
    </source>
</evidence>
<dbReference type="Pfam" id="PF02796">
    <property type="entry name" value="HTH_7"/>
    <property type="match status" value="1"/>
</dbReference>
<dbReference type="InterPro" id="IPR006120">
    <property type="entry name" value="Resolvase_HTH_dom"/>
</dbReference>
<reference evidence="7 8" key="1">
    <citation type="journal article" date="2019" name="Int. J. Syst. Evol. Microbiol.">
        <title>The Global Catalogue of Microorganisms (GCM) 10K type strain sequencing project: providing services to taxonomists for standard genome sequencing and annotation.</title>
        <authorList>
            <consortium name="The Broad Institute Genomics Platform"/>
            <consortium name="The Broad Institute Genome Sequencing Center for Infectious Disease"/>
            <person name="Wu L."/>
            <person name="Ma J."/>
        </authorList>
    </citation>
    <scope>NUCLEOTIDE SEQUENCE [LARGE SCALE GENOMIC DNA]</scope>
    <source>
        <strain evidence="7 8">JCM 14718</strain>
    </source>
</reference>
<dbReference type="SMART" id="SM00857">
    <property type="entry name" value="Resolvase"/>
    <property type="match status" value="1"/>
</dbReference>
<dbReference type="InterPro" id="IPR036162">
    <property type="entry name" value="Resolvase-like_N_sf"/>
</dbReference>
<dbReference type="PROSITE" id="PS00397">
    <property type="entry name" value="RECOMBINASES_1"/>
    <property type="match status" value="1"/>
</dbReference>
<dbReference type="CDD" id="cd00569">
    <property type="entry name" value="HTH_Hin_like"/>
    <property type="match status" value="1"/>
</dbReference>
<evidence type="ECO:0000313" key="8">
    <source>
        <dbReference type="Proteomes" id="UP001500618"/>
    </source>
</evidence>
<dbReference type="Pfam" id="PF00239">
    <property type="entry name" value="Resolvase"/>
    <property type="match status" value="1"/>
</dbReference>
<dbReference type="InterPro" id="IPR006118">
    <property type="entry name" value="Recombinase_CS"/>
</dbReference>
<evidence type="ECO:0000256" key="4">
    <source>
        <dbReference type="ARBA" id="ARBA00023172"/>
    </source>
</evidence>
<proteinExistence type="inferred from homology"/>